<accession>A0A2P9ABI7</accession>
<evidence type="ECO:0000313" key="3">
    <source>
        <dbReference type="Proteomes" id="UP000245698"/>
    </source>
</evidence>
<keyword evidence="3" id="KW-1185">Reference proteome</keyword>
<protein>
    <submittedName>
        <fullName evidence="2">Uncharacterized protein</fullName>
    </submittedName>
</protein>
<proteinExistence type="predicted"/>
<dbReference type="EMBL" id="FUIG01000013">
    <property type="protein sequence ID" value="SJM28505.1"/>
    <property type="molecule type" value="Genomic_DNA"/>
</dbReference>
<evidence type="ECO:0000256" key="1">
    <source>
        <dbReference type="SAM" id="MobiDB-lite"/>
    </source>
</evidence>
<dbReference type="Proteomes" id="UP000245698">
    <property type="component" value="Unassembled WGS sequence"/>
</dbReference>
<organism evidence="2 3">
    <name type="scientific">Mesorhizobium delmotii</name>
    <dbReference type="NCBI Taxonomy" id="1631247"/>
    <lineage>
        <taxon>Bacteria</taxon>
        <taxon>Pseudomonadati</taxon>
        <taxon>Pseudomonadota</taxon>
        <taxon>Alphaproteobacteria</taxon>
        <taxon>Hyphomicrobiales</taxon>
        <taxon>Phyllobacteriaceae</taxon>
        <taxon>Mesorhizobium</taxon>
    </lineage>
</organism>
<feature type="region of interest" description="Disordered" evidence="1">
    <location>
        <begin position="63"/>
        <end position="92"/>
    </location>
</feature>
<sequence length="92" mass="10076">MRSWLTPHAGLLTQLAVQRKVLGNFLRLVQAEVREQVISCERCAIDSGRALTTLARSQSELKTLNETAQGDHDHSQTFQSNGAHQGGPALQP</sequence>
<gene>
    <name evidence="2" type="ORF">BQ8482_110435</name>
</gene>
<evidence type="ECO:0000313" key="2">
    <source>
        <dbReference type="EMBL" id="SJM28505.1"/>
    </source>
</evidence>
<dbReference type="AlphaFoldDB" id="A0A2P9ABI7"/>
<reference evidence="3" key="1">
    <citation type="submission" date="2016-12" db="EMBL/GenBank/DDBJ databases">
        <authorList>
            <person name="Brunel B."/>
        </authorList>
    </citation>
    <scope>NUCLEOTIDE SEQUENCE [LARGE SCALE GENOMIC DNA]</scope>
</reference>
<name>A0A2P9ABI7_9HYPH</name>